<dbReference type="EMBL" id="FORI01000003">
    <property type="protein sequence ID" value="SFI59551.1"/>
    <property type="molecule type" value="Genomic_DNA"/>
</dbReference>
<reference evidence="5" key="1">
    <citation type="submission" date="2016-10" db="EMBL/GenBank/DDBJ databases">
        <authorList>
            <person name="Varghese N."/>
            <person name="Submissions S."/>
        </authorList>
    </citation>
    <scope>NUCLEOTIDE SEQUENCE [LARGE SCALE GENOMIC DNA]</scope>
    <source>
        <strain evidence="5">XBD1002</strain>
    </source>
</reference>
<dbReference type="Pfam" id="PF07228">
    <property type="entry name" value="SpoIIE"/>
    <property type="match status" value="1"/>
</dbReference>
<dbReference type="InterPro" id="IPR052016">
    <property type="entry name" value="Bact_Sigma-Reg"/>
</dbReference>
<organism evidence="4 5">
    <name type="scientific">Treponema bryantii</name>
    <dbReference type="NCBI Taxonomy" id="163"/>
    <lineage>
        <taxon>Bacteria</taxon>
        <taxon>Pseudomonadati</taxon>
        <taxon>Spirochaetota</taxon>
        <taxon>Spirochaetia</taxon>
        <taxon>Spirochaetales</taxon>
        <taxon>Treponemataceae</taxon>
        <taxon>Treponema</taxon>
    </lineage>
</organism>
<dbReference type="Proteomes" id="UP000182737">
    <property type="component" value="Unassembled WGS sequence"/>
</dbReference>
<dbReference type="InterPro" id="IPR001932">
    <property type="entry name" value="PPM-type_phosphatase-like_dom"/>
</dbReference>
<dbReference type="GO" id="GO:0016791">
    <property type="term" value="F:phosphatase activity"/>
    <property type="evidence" value="ECO:0007669"/>
    <property type="project" value="TreeGrafter"/>
</dbReference>
<dbReference type="SMART" id="SM00331">
    <property type="entry name" value="PP2C_SIG"/>
    <property type="match status" value="1"/>
</dbReference>
<keyword evidence="5" id="KW-1185">Reference proteome</keyword>
<dbReference type="Gene3D" id="3.60.40.10">
    <property type="entry name" value="PPM-type phosphatase domain"/>
    <property type="match status" value="1"/>
</dbReference>
<evidence type="ECO:0000256" key="1">
    <source>
        <dbReference type="ARBA" id="ARBA00022801"/>
    </source>
</evidence>
<evidence type="ECO:0000256" key="2">
    <source>
        <dbReference type="SAM" id="Phobius"/>
    </source>
</evidence>
<keyword evidence="1" id="KW-0378">Hydrolase</keyword>
<dbReference type="SUPFAM" id="SSF81606">
    <property type="entry name" value="PP2C-like"/>
    <property type="match status" value="1"/>
</dbReference>
<accession>A0A1I3JH16</accession>
<feature type="transmembrane region" description="Helical" evidence="2">
    <location>
        <begin position="154"/>
        <end position="173"/>
    </location>
</feature>
<proteinExistence type="predicted"/>
<feature type="transmembrane region" description="Helical" evidence="2">
    <location>
        <begin position="20"/>
        <end position="39"/>
    </location>
</feature>
<feature type="transmembrane region" description="Helical" evidence="2">
    <location>
        <begin position="113"/>
        <end position="142"/>
    </location>
</feature>
<evidence type="ECO:0000313" key="5">
    <source>
        <dbReference type="Proteomes" id="UP000182737"/>
    </source>
</evidence>
<gene>
    <name evidence="4" type="ORF">SAMN04487775_10332</name>
</gene>
<sequence>MPKDLKQGIISKNLHRLAQLEQILFSFGIIMCIVSLFRYYPDYKPYLEDFIYYGSYIFSSIIVFLAAIRITHHPEWPIWRRNQPTYFAIFFLLALSVWLLFTSSTPLSSYTVYVNVCIIAIVMLAVEPLFFIPLLGFFTIVICLRLYSIGSVTMILNMCLTAIIMSILSLFKWNTIIKEFTLDKVRTSHLETMEKEIELAAFVQESFTKKKIPELDNFEISYYSKAMSGVSGDMYDFYTNGSILKGVGIFDVSGHGIASGLVTMLVRNIFQQEFHQNYDKDLYEVMEIIDKRIKDEKRSIENYLTGILLRINDSKIEIVNAGHPAPIIYKKSDFNCSFFDEQRKYSSSVIGLPSVDPFFQEAEITMQSGDEIILYTDGVKEALNSEHDEFGNARLLTSVRNAVQHDFENQIHLMLSDMGLFTGEESQSDDITIVIIKKK</sequence>
<evidence type="ECO:0000313" key="4">
    <source>
        <dbReference type="EMBL" id="SFI59551.1"/>
    </source>
</evidence>
<name>A0A1I3JH16_9SPIR</name>
<keyword evidence="2" id="KW-0472">Membrane</keyword>
<dbReference type="AlphaFoldDB" id="A0A1I3JH16"/>
<dbReference type="PANTHER" id="PTHR43156">
    <property type="entry name" value="STAGE II SPORULATION PROTEIN E-RELATED"/>
    <property type="match status" value="1"/>
</dbReference>
<protein>
    <submittedName>
        <fullName evidence="4">Stage II sporulation protein E (SpoIIE)</fullName>
    </submittedName>
</protein>
<keyword evidence="2" id="KW-0812">Transmembrane</keyword>
<feature type="transmembrane region" description="Helical" evidence="2">
    <location>
        <begin position="51"/>
        <end position="72"/>
    </location>
</feature>
<feature type="domain" description="PPM-type phosphatase" evidence="3">
    <location>
        <begin position="215"/>
        <end position="438"/>
    </location>
</feature>
<dbReference type="PANTHER" id="PTHR43156:SF2">
    <property type="entry name" value="STAGE II SPORULATION PROTEIN E"/>
    <property type="match status" value="1"/>
</dbReference>
<feature type="transmembrane region" description="Helical" evidence="2">
    <location>
        <begin position="84"/>
        <end position="101"/>
    </location>
</feature>
<dbReference type="InterPro" id="IPR036457">
    <property type="entry name" value="PPM-type-like_dom_sf"/>
</dbReference>
<evidence type="ECO:0000259" key="3">
    <source>
        <dbReference type="SMART" id="SM00331"/>
    </source>
</evidence>
<keyword evidence="2" id="KW-1133">Transmembrane helix</keyword>